<evidence type="ECO:0000256" key="5">
    <source>
        <dbReference type="SAM" id="MobiDB-lite"/>
    </source>
</evidence>
<name>A0A7I8VYH3_9ANNE</name>
<reference evidence="7 8" key="1">
    <citation type="submission" date="2020-08" db="EMBL/GenBank/DDBJ databases">
        <authorList>
            <person name="Hejnol A."/>
        </authorList>
    </citation>
    <scope>NUCLEOTIDE SEQUENCE [LARGE SCALE GENOMIC DNA]</scope>
</reference>
<dbReference type="InterPro" id="IPR029000">
    <property type="entry name" value="Cyclophilin-like_dom_sf"/>
</dbReference>
<feature type="compositionally biased region" description="Basic residues" evidence="5">
    <location>
        <begin position="191"/>
        <end position="212"/>
    </location>
</feature>
<feature type="compositionally biased region" description="Basic and acidic residues" evidence="5">
    <location>
        <begin position="401"/>
        <end position="456"/>
    </location>
</feature>
<evidence type="ECO:0000256" key="1">
    <source>
        <dbReference type="ARBA" id="ARBA00000971"/>
    </source>
</evidence>
<gene>
    <name evidence="7" type="ORF">DGYR_LOCUS8846</name>
</gene>
<dbReference type="Proteomes" id="UP000549394">
    <property type="component" value="Unassembled WGS sequence"/>
</dbReference>
<feature type="compositionally biased region" description="Basic residues" evidence="5">
    <location>
        <begin position="346"/>
        <end position="361"/>
    </location>
</feature>
<accession>A0A7I8VYH3</accession>
<feature type="compositionally biased region" description="Basic and acidic residues" evidence="5">
    <location>
        <begin position="317"/>
        <end position="345"/>
    </location>
</feature>
<dbReference type="GO" id="GO:0005829">
    <property type="term" value="C:cytosol"/>
    <property type="evidence" value="ECO:0007669"/>
    <property type="project" value="TreeGrafter"/>
</dbReference>
<feature type="compositionally biased region" description="Basic and acidic residues" evidence="5">
    <location>
        <begin position="250"/>
        <end position="270"/>
    </location>
</feature>
<dbReference type="PROSITE" id="PS00170">
    <property type="entry name" value="CSA_PPIASE_1"/>
    <property type="match status" value="1"/>
</dbReference>
<evidence type="ECO:0000256" key="3">
    <source>
        <dbReference type="ARBA" id="ARBA00023110"/>
    </source>
</evidence>
<dbReference type="Pfam" id="PF00160">
    <property type="entry name" value="Pro_isomerase"/>
    <property type="match status" value="1"/>
</dbReference>
<dbReference type="EC" id="5.2.1.8" evidence="2"/>
<feature type="compositionally biased region" description="Basic and acidic residues" evidence="5">
    <location>
        <begin position="498"/>
        <end position="518"/>
    </location>
</feature>
<feature type="region of interest" description="Disordered" evidence="5">
    <location>
        <begin position="182"/>
        <end position="568"/>
    </location>
</feature>
<dbReference type="PROSITE" id="PS50072">
    <property type="entry name" value="CSA_PPIASE_2"/>
    <property type="match status" value="1"/>
</dbReference>
<sequence length="645" mass="74475">MIEKPKAFLDITAGNDKLGRIVIELDAKRCPKTVENFMALCNGDSGFSRRFQKPLHYKGCIFHRVIKDFMIQGGDFGNMNGTGGESIYGGTFEDEDLSERLDQPYLLCMANKGKDTNGSQFFITTVPTPHLNGKHVVFGRVIEGEKVVKLIEGVETDSKDKPLVNVTVADCGEIKEKKKKKKDKCKEKEKEKKKKKKEKKEKKKKKKKKKKKDKDESDESEESEKDDEDNQHFSTVRPEEIPDGGSTNFLRDRDDKNETSEKKLNKDTVLRPRRCNRDGTVVKGHGVLRYRRSSRSRSQTPPYWKREIRKYNTHSPSRNESRPSDDLRWKTEPRRQPAPRNDRSRNGSRRSRSPNRWRDRRRQSENDRSPDRKVSERQSGRYSDKMDRFRDNSSSSHSRSSRSESRGSTSKKHEASPSRRLFSDRDRSQSPKHHSDDCKPQPEKTVRSDKNRSESPKKKRERSRSRSLDSQQAKKISTGVPSENAERRYTSRMSNKNSSRERQDRDDRRKASRSESRSRSRSKNRGNDRRYRYDHLKENGVDREVYLDEDPPPDQTAGLDEDHGRDPEADPVVVQAVDQEAVLKVITKLPIDGDVDPQILMIMMNLMSKEIGDTEKIKQEEVINLSSGSELADGVIIPDIPLPDD</sequence>
<proteinExistence type="predicted"/>
<evidence type="ECO:0000259" key="6">
    <source>
        <dbReference type="PROSITE" id="PS50072"/>
    </source>
</evidence>
<feature type="domain" description="PPIase cyclophilin-type" evidence="6">
    <location>
        <begin position="8"/>
        <end position="173"/>
    </location>
</feature>
<keyword evidence="8" id="KW-1185">Reference proteome</keyword>
<feature type="compositionally biased region" description="Polar residues" evidence="5">
    <location>
        <begin position="468"/>
        <end position="481"/>
    </location>
</feature>
<dbReference type="AlphaFoldDB" id="A0A7I8VYH3"/>
<dbReference type="OrthoDB" id="442970at2759"/>
<dbReference type="GO" id="GO:0006457">
    <property type="term" value="P:protein folding"/>
    <property type="evidence" value="ECO:0007669"/>
    <property type="project" value="InterPro"/>
</dbReference>
<protein>
    <recommendedName>
        <fullName evidence="2">peptidylprolyl isomerase</fullName>
        <ecNumber evidence="2">5.2.1.8</ecNumber>
    </recommendedName>
</protein>
<evidence type="ECO:0000313" key="8">
    <source>
        <dbReference type="Proteomes" id="UP000549394"/>
    </source>
</evidence>
<feature type="compositionally biased region" description="Basic and acidic residues" evidence="5">
    <location>
        <begin position="525"/>
        <end position="546"/>
    </location>
</feature>
<comment type="catalytic activity">
    <reaction evidence="1">
        <text>[protein]-peptidylproline (omega=180) = [protein]-peptidylproline (omega=0)</text>
        <dbReference type="Rhea" id="RHEA:16237"/>
        <dbReference type="Rhea" id="RHEA-COMP:10747"/>
        <dbReference type="Rhea" id="RHEA-COMP:10748"/>
        <dbReference type="ChEBI" id="CHEBI:83833"/>
        <dbReference type="ChEBI" id="CHEBI:83834"/>
        <dbReference type="EC" id="5.2.1.8"/>
    </reaction>
</comment>
<evidence type="ECO:0000313" key="7">
    <source>
        <dbReference type="EMBL" id="CAD5120814.1"/>
    </source>
</evidence>
<dbReference type="GO" id="GO:0003755">
    <property type="term" value="F:peptidyl-prolyl cis-trans isomerase activity"/>
    <property type="evidence" value="ECO:0007669"/>
    <property type="project" value="UniProtKB-KW"/>
</dbReference>
<dbReference type="PANTHER" id="PTHR11071:SF561">
    <property type="entry name" value="PEPTIDYL-PROLYL CIS-TRANS ISOMERASE D-RELATED"/>
    <property type="match status" value="1"/>
</dbReference>
<dbReference type="FunFam" id="2.40.100.10:FF:000025">
    <property type="entry name" value="Peptidyl-prolyl cis-trans isomerase CYP19-2"/>
    <property type="match status" value="1"/>
</dbReference>
<dbReference type="SUPFAM" id="SSF50891">
    <property type="entry name" value="Cyclophilin-like"/>
    <property type="match status" value="1"/>
</dbReference>
<evidence type="ECO:0000256" key="2">
    <source>
        <dbReference type="ARBA" id="ARBA00013194"/>
    </source>
</evidence>
<feature type="compositionally biased region" description="Basic residues" evidence="5">
    <location>
        <begin position="286"/>
        <end position="295"/>
    </location>
</feature>
<dbReference type="InterPro" id="IPR002130">
    <property type="entry name" value="Cyclophilin-type_PPIase_dom"/>
</dbReference>
<dbReference type="GO" id="GO:0016018">
    <property type="term" value="F:cyclosporin A binding"/>
    <property type="evidence" value="ECO:0007669"/>
    <property type="project" value="TreeGrafter"/>
</dbReference>
<dbReference type="PANTHER" id="PTHR11071">
    <property type="entry name" value="PEPTIDYL-PROLYL CIS-TRANS ISOMERASE"/>
    <property type="match status" value="1"/>
</dbReference>
<dbReference type="EMBL" id="CAJFCJ010000013">
    <property type="protein sequence ID" value="CAD5120814.1"/>
    <property type="molecule type" value="Genomic_DNA"/>
</dbReference>
<keyword evidence="3" id="KW-0697">Rotamase</keyword>
<evidence type="ECO:0000256" key="4">
    <source>
        <dbReference type="ARBA" id="ARBA00023235"/>
    </source>
</evidence>
<comment type="caution">
    <text evidence="7">The sequence shown here is derived from an EMBL/GenBank/DDBJ whole genome shotgun (WGS) entry which is preliminary data.</text>
</comment>
<dbReference type="PRINTS" id="PR00153">
    <property type="entry name" value="CSAPPISMRASE"/>
</dbReference>
<dbReference type="Gene3D" id="2.40.100.10">
    <property type="entry name" value="Cyclophilin-like"/>
    <property type="match status" value="1"/>
</dbReference>
<feature type="compositionally biased region" description="Acidic residues" evidence="5">
    <location>
        <begin position="216"/>
        <end position="229"/>
    </location>
</feature>
<dbReference type="InterPro" id="IPR020892">
    <property type="entry name" value="Cyclophilin-type_PPIase_CS"/>
</dbReference>
<organism evidence="7 8">
    <name type="scientific">Dimorphilus gyrociliatus</name>
    <dbReference type="NCBI Taxonomy" id="2664684"/>
    <lineage>
        <taxon>Eukaryota</taxon>
        <taxon>Metazoa</taxon>
        <taxon>Spiralia</taxon>
        <taxon>Lophotrochozoa</taxon>
        <taxon>Annelida</taxon>
        <taxon>Polychaeta</taxon>
        <taxon>Polychaeta incertae sedis</taxon>
        <taxon>Dinophilidae</taxon>
        <taxon>Dimorphilus</taxon>
    </lineage>
</organism>
<keyword evidence="4" id="KW-0413">Isomerase</keyword>
<feature type="compositionally biased region" description="Basic and acidic residues" evidence="5">
    <location>
        <begin position="362"/>
        <end position="391"/>
    </location>
</feature>